<evidence type="ECO:0000313" key="4">
    <source>
        <dbReference type="Proteomes" id="UP000625033"/>
    </source>
</evidence>
<feature type="transmembrane region" description="Helical" evidence="1">
    <location>
        <begin position="41"/>
        <end position="67"/>
    </location>
</feature>
<feature type="domain" description="YdbS-like PH" evidence="2">
    <location>
        <begin position="98"/>
        <end position="175"/>
    </location>
</feature>
<name>A0A931GJ05_9MICC</name>
<keyword evidence="1" id="KW-0472">Membrane</keyword>
<accession>A0A931GJ05</accession>
<dbReference type="AlphaFoldDB" id="A0A931GJ05"/>
<dbReference type="Pfam" id="PF03703">
    <property type="entry name" value="bPH_2"/>
    <property type="match status" value="1"/>
</dbReference>
<comment type="caution">
    <text evidence="3">The sequence shown here is derived from an EMBL/GenBank/DDBJ whole genome shotgun (WGS) entry which is preliminary data.</text>
</comment>
<dbReference type="PANTHER" id="PTHR34473">
    <property type="entry name" value="UPF0699 TRANSMEMBRANE PROTEIN YDBS"/>
    <property type="match status" value="1"/>
</dbReference>
<reference evidence="3" key="1">
    <citation type="submission" date="2020-11" db="EMBL/GenBank/DDBJ databases">
        <title>Sequencing the genomes of 1000 actinobacteria strains.</title>
        <authorList>
            <person name="Klenk H.-P."/>
        </authorList>
    </citation>
    <scope>NUCLEOTIDE SEQUENCE</scope>
    <source>
        <strain evidence="3">DSM 26152</strain>
    </source>
</reference>
<keyword evidence="4" id="KW-1185">Reference proteome</keyword>
<sequence length="186" mass="20468">METDRATQPSADEGRVIDARHIDPEGVTWSRVDEKYVTVRALGVAISGLIWLAITAVPLVLALTGVWGGYPRWLAWTLPGVALIWTLIDLLITRRRVRAIGYAERENDLLVRQGILFRKVLVVPYGRMQYVDVQMGPVDRAFGLCKVQLHTAAASVTATIPGVKAAEGARLREQLSDRGEARLAGL</sequence>
<dbReference type="EMBL" id="JADOTZ010000001">
    <property type="protein sequence ID" value="MBG6084816.1"/>
    <property type="molecule type" value="Genomic_DNA"/>
</dbReference>
<dbReference type="Proteomes" id="UP000625033">
    <property type="component" value="Unassembled WGS sequence"/>
</dbReference>
<gene>
    <name evidence="3" type="ORF">IW252_001583</name>
</gene>
<evidence type="ECO:0000259" key="2">
    <source>
        <dbReference type="Pfam" id="PF03703"/>
    </source>
</evidence>
<keyword evidence="1" id="KW-1133">Transmembrane helix</keyword>
<evidence type="ECO:0000256" key="1">
    <source>
        <dbReference type="SAM" id="Phobius"/>
    </source>
</evidence>
<dbReference type="InterPro" id="IPR005182">
    <property type="entry name" value="YdbS-like_PH"/>
</dbReference>
<organism evidence="3 4">
    <name type="scientific">Zhihengliuella flava</name>
    <dbReference type="NCBI Taxonomy" id="1285193"/>
    <lineage>
        <taxon>Bacteria</taxon>
        <taxon>Bacillati</taxon>
        <taxon>Actinomycetota</taxon>
        <taxon>Actinomycetes</taxon>
        <taxon>Micrococcales</taxon>
        <taxon>Micrococcaceae</taxon>
        <taxon>Zhihengliuella</taxon>
    </lineage>
</organism>
<keyword evidence="1" id="KW-0812">Transmembrane</keyword>
<evidence type="ECO:0000313" key="3">
    <source>
        <dbReference type="EMBL" id="MBG6084816.1"/>
    </source>
</evidence>
<feature type="transmembrane region" description="Helical" evidence="1">
    <location>
        <begin position="73"/>
        <end position="92"/>
    </location>
</feature>
<protein>
    <submittedName>
        <fullName evidence="3">Membrane protein YdbS with pleckstrin-like domain</fullName>
    </submittedName>
</protein>
<dbReference type="PANTHER" id="PTHR34473:SF3">
    <property type="entry name" value="TRANSMEMBRANE PROTEIN-RELATED"/>
    <property type="match status" value="1"/>
</dbReference>
<proteinExistence type="predicted"/>